<evidence type="ECO:0008006" key="2">
    <source>
        <dbReference type="Google" id="ProtNLM"/>
    </source>
</evidence>
<dbReference type="EMBL" id="DRCV01000173">
    <property type="protein sequence ID" value="HDK38131.1"/>
    <property type="molecule type" value="Genomic_DNA"/>
</dbReference>
<dbReference type="Proteomes" id="UP000885822">
    <property type="component" value="Unassembled WGS sequence"/>
</dbReference>
<proteinExistence type="predicted"/>
<comment type="caution">
    <text evidence="1">The sequence shown here is derived from an EMBL/GenBank/DDBJ whole genome shotgun (WGS) entry which is preliminary data.</text>
</comment>
<dbReference type="AlphaFoldDB" id="A0A831K3I2"/>
<name>A0A831K3I2_9GAMM</name>
<gene>
    <name evidence="1" type="ORF">ENG92_03860</name>
</gene>
<reference evidence="1" key="1">
    <citation type="journal article" date="2020" name="mSystems">
        <title>Genome- and Community-Level Interaction Insights into Carbon Utilization and Element Cycling Functions of Hydrothermarchaeota in Hydrothermal Sediment.</title>
        <authorList>
            <person name="Zhou Z."/>
            <person name="Liu Y."/>
            <person name="Xu W."/>
            <person name="Pan J."/>
            <person name="Luo Z.H."/>
            <person name="Li M."/>
        </authorList>
    </citation>
    <scope>NUCLEOTIDE SEQUENCE [LARGE SCALE GENOMIC DNA]</scope>
    <source>
        <strain evidence="1">HyVt-26</strain>
    </source>
</reference>
<organism evidence="1">
    <name type="scientific">Thiolapillus brandeum</name>
    <dbReference type="NCBI Taxonomy" id="1076588"/>
    <lineage>
        <taxon>Bacteria</taxon>
        <taxon>Pseudomonadati</taxon>
        <taxon>Pseudomonadota</taxon>
        <taxon>Gammaproteobacteria</taxon>
        <taxon>Chromatiales</taxon>
        <taxon>Sedimenticolaceae</taxon>
        <taxon>Thiolapillus</taxon>
    </lineage>
</organism>
<accession>A0A831K3I2</accession>
<evidence type="ECO:0000313" key="1">
    <source>
        <dbReference type="EMBL" id="HDK38131.1"/>
    </source>
</evidence>
<sequence length="215" mass="24008">MLTSARMVKLFLVVILALLLVGCSSTKISDSWEASNIDEPPAKKILLIAIAKDPVTRRFFEEHFVAEASEKGVEVIPSFKFAPHATDLDEKEEIIKILKESGADGVLIAQLRSIDEKSGYVPNRLSWFPDAGSSALFYDYYFESYRAIHRPGYIGSDSYFRMQLRYFSARSEKMLWAGNTVTKNPRSVVGTIEQIADKTIGELRSADLVQGGGLF</sequence>
<protein>
    <recommendedName>
        <fullName evidence="2">DUF4136 domain-containing protein</fullName>
    </recommendedName>
</protein>
<dbReference type="PROSITE" id="PS51257">
    <property type="entry name" value="PROKAR_LIPOPROTEIN"/>
    <property type="match status" value="1"/>
</dbReference>